<protein>
    <submittedName>
        <fullName evidence="1">Uncharacterized protein</fullName>
    </submittedName>
</protein>
<comment type="caution">
    <text evidence="1">The sequence shown here is derived from an EMBL/GenBank/DDBJ whole genome shotgun (WGS) entry which is preliminary data.</text>
</comment>
<reference evidence="1 2" key="1">
    <citation type="journal article" date="2018" name="BMC Genomics">
        <title>Comparative genome analyses reveal sequence features reflecting distinct modes of host-adaptation between dicot and monocot powdery mildew.</title>
        <authorList>
            <person name="Wu Y."/>
            <person name="Ma X."/>
            <person name="Pan Z."/>
            <person name="Kale S.D."/>
            <person name="Song Y."/>
            <person name="King H."/>
            <person name="Zhang Q."/>
            <person name="Presley C."/>
            <person name="Deng X."/>
            <person name="Wei C.I."/>
            <person name="Xiao S."/>
        </authorList>
    </citation>
    <scope>NUCLEOTIDE SEQUENCE [LARGE SCALE GENOMIC DNA]</scope>
    <source>
        <strain evidence="1">UMSG2</strain>
    </source>
</reference>
<evidence type="ECO:0000313" key="2">
    <source>
        <dbReference type="Proteomes" id="UP000286134"/>
    </source>
</evidence>
<evidence type="ECO:0000313" key="1">
    <source>
        <dbReference type="EMBL" id="RKF63495.1"/>
    </source>
</evidence>
<organism evidence="1 2">
    <name type="scientific">Erysiphe neolycopersici</name>
    <dbReference type="NCBI Taxonomy" id="212602"/>
    <lineage>
        <taxon>Eukaryota</taxon>
        <taxon>Fungi</taxon>
        <taxon>Dikarya</taxon>
        <taxon>Ascomycota</taxon>
        <taxon>Pezizomycotina</taxon>
        <taxon>Leotiomycetes</taxon>
        <taxon>Erysiphales</taxon>
        <taxon>Erysiphaceae</taxon>
        <taxon>Erysiphe</taxon>
    </lineage>
</organism>
<sequence length="109" mass="12276">MRELENLINAQNTDDSFQNLDNKAKLKEDHNSNQDKHLATLSVTIKRLEAKIDSLETSRPSGLNKIKKLAPDNMPGPCRPNNLMNCQNLRSENLSGTDTPTLEIYIKSI</sequence>
<dbReference type="Proteomes" id="UP000286134">
    <property type="component" value="Unassembled WGS sequence"/>
</dbReference>
<keyword evidence="2" id="KW-1185">Reference proteome</keyword>
<gene>
    <name evidence="1" type="ORF">OnM2_025070</name>
</gene>
<accession>A0A420I1D5</accession>
<dbReference type="OrthoDB" id="3599228at2759"/>
<dbReference type="EMBL" id="MCFK01002522">
    <property type="protein sequence ID" value="RKF63495.1"/>
    <property type="molecule type" value="Genomic_DNA"/>
</dbReference>
<dbReference type="AlphaFoldDB" id="A0A420I1D5"/>
<name>A0A420I1D5_9PEZI</name>
<proteinExistence type="predicted"/>